<dbReference type="Proteomes" id="UP000235145">
    <property type="component" value="Unassembled WGS sequence"/>
</dbReference>
<comment type="caution">
    <text evidence="1">The sequence shown here is derived from an EMBL/GenBank/DDBJ whole genome shotgun (WGS) entry which is preliminary data.</text>
</comment>
<proteinExistence type="predicted"/>
<protein>
    <submittedName>
        <fullName evidence="1">Uncharacterized protein</fullName>
    </submittedName>
</protein>
<dbReference type="EMBL" id="NBSK02000005">
    <property type="protein sequence ID" value="KAJ0204271.1"/>
    <property type="molecule type" value="Genomic_DNA"/>
</dbReference>
<evidence type="ECO:0000313" key="2">
    <source>
        <dbReference type="Proteomes" id="UP000235145"/>
    </source>
</evidence>
<name>A0A9R1VDA4_LACSA</name>
<gene>
    <name evidence="1" type="ORF">LSAT_V11C500276830</name>
</gene>
<dbReference type="AlphaFoldDB" id="A0A9R1VDA4"/>
<sequence length="98" mass="11304">MVHLTMNSLSTSLNILASPPTPRLIDLIVLILDVVHPTIRCFSYTISSYSLLSDLIQFQDPMLKQNNKVYENCWILNLPFELVIFVSKDIFVFCDHVF</sequence>
<reference evidence="1 2" key="1">
    <citation type="journal article" date="2017" name="Nat. Commun.">
        <title>Genome assembly with in vitro proximity ligation data and whole-genome triplication in lettuce.</title>
        <authorList>
            <person name="Reyes-Chin-Wo S."/>
            <person name="Wang Z."/>
            <person name="Yang X."/>
            <person name="Kozik A."/>
            <person name="Arikit S."/>
            <person name="Song C."/>
            <person name="Xia L."/>
            <person name="Froenicke L."/>
            <person name="Lavelle D.O."/>
            <person name="Truco M.J."/>
            <person name="Xia R."/>
            <person name="Zhu S."/>
            <person name="Xu C."/>
            <person name="Xu H."/>
            <person name="Xu X."/>
            <person name="Cox K."/>
            <person name="Korf I."/>
            <person name="Meyers B.C."/>
            <person name="Michelmore R.W."/>
        </authorList>
    </citation>
    <scope>NUCLEOTIDE SEQUENCE [LARGE SCALE GENOMIC DNA]</scope>
    <source>
        <strain evidence="2">cv. Salinas</strain>
        <tissue evidence="1">Seedlings</tissue>
    </source>
</reference>
<keyword evidence="2" id="KW-1185">Reference proteome</keyword>
<organism evidence="1 2">
    <name type="scientific">Lactuca sativa</name>
    <name type="common">Garden lettuce</name>
    <dbReference type="NCBI Taxonomy" id="4236"/>
    <lineage>
        <taxon>Eukaryota</taxon>
        <taxon>Viridiplantae</taxon>
        <taxon>Streptophyta</taxon>
        <taxon>Embryophyta</taxon>
        <taxon>Tracheophyta</taxon>
        <taxon>Spermatophyta</taxon>
        <taxon>Magnoliopsida</taxon>
        <taxon>eudicotyledons</taxon>
        <taxon>Gunneridae</taxon>
        <taxon>Pentapetalae</taxon>
        <taxon>asterids</taxon>
        <taxon>campanulids</taxon>
        <taxon>Asterales</taxon>
        <taxon>Asteraceae</taxon>
        <taxon>Cichorioideae</taxon>
        <taxon>Cichorieae</taxon>
        <taxon>Lactucinae</taxon>
        <taxon>Lactuca</taxon>
    </lineage>
</organism>
<evidence type="ECO:0000313" key="1">
    <source>
        <dbReference type="EMBL" id="KAJ0204271.1"/>
    </source>
</evidence>
<accession>A0A9R1VDA4</accession>